<dbReference type="KEGG" id="xfn:XfasM23_2129"/>
<feature type="compositionally biased region" description="Polar residues" evidence="1">
    <location>
        <begin position="11"/>
        <end position="20"/>
    </location>
</feature>
<feature type="compositionally biased region" description="Polar residues" evidence="1">
    <location>
        <begin position="34"/>
        <end position="49"/>
    </location>
</feature>
<reference evidence="2 3" key="1">
    <citation type="journal article" date="2010" name="J. Bacteriol.">
        <title>Whole genome sequences of two Xylella fastidiosa strains (M12 and M23) causing almond leaf scorch disease in California.</title>
        <authorList>
            <person name="Chen J."/>
            <person name="Xie G."/>
            <person name="Han S."/>
            <person name="Chertkov O."/>
            <person name="Sims D."/>
            <person name="Civerolo E.L."/>
        </authorList>
    </citation>
    <scope>NUCLEOTIDE SEQUENCE [LARGE SCALE GENOMIC DNA]</scope>
    <source>
        <strain evidence="2 3">M23</strain>
    </source>
</reference>
<dbReference type="EMBL" id="CP001011">
    <property type="protein sequence ID" value="ACB93527.1"/>
    <property type="molecule type" value="Genomic_DNA"/>
</dbReference>
<evidence type="ECO:0000313" key="2">
    <source>
        <dbReference type="EMBL" id="ACB93527.1"/>
    </source>
</evidence>
<feature type="region of interest" description="Disordered" evidence="1">
    <location>
        <begin position="1"/>
        <end position="49"/>
    </location>
</feature>
<name>B2IA91_XYLF2</name>
<protein>
    <submittedName>
        <fullName evidence="2">Uncharacterized protein</fullName>
    </submittedName>
</protein>
<dbReference type="AlphaFoldDB" id="B2IA91"/>
<dbReference type="RefSeq" id="WP_004087407.1">
    <property type="nucleotide sequence ID" value="NC_010577.1"/>
</dbReference>
<organism evidence="2 3">
    <name type="scientific">Xylella fastidiosa (strain M23)</name>
    <dbReference type="NCBI Taxonomy" id="405441"/>
    <lineage>
        <taxon>Bacteria</taxon>
        <taxon>Pseudomonadati</taxon>
        <taxon>Pseudomonadota</taxon>
        <taxon>Gammaproteobacteria</taxon>
        <taxon>Lysobacterales</taxon>
        <taxon>Lysobacteraceae</taxon>
        <taxon>Xylella</taxon>
    </lineage>
</organism>
<sequence length="235" mass="26359">MDPLHDPRNVAQITPTTGNIAPSDALERPPLQPTCLTQPNPSRQQHYGNTCPQAFEITPSRMAHSAHVHSTLTKQRRRLSLPKSHALNSIRDRTTSKQRCRTDTTIRKTAQSLANKHTQKECRKNPTIIHNTAAVSPDSRHPLFQAALLGTQQDTWLAPDTSTRQEQGCNTAPHRSATRVSWFLRTLHGDSFVFPKHDTHYASTKVEQHSKPARISGFRLVNITRNFGTSQMQAA</sequence>
<dbReference type="HOGENOM" id="CLU_1179835_0_0_6"/>
<accession>B2IA91</accession>
<evidence type="ECO:0000256" key="1">
    <source>
        <dbReference type="SAM" id="MobiDB-lite"/>
    </source>
</evidence>
<dbReference type="GeneID" id="93905888"/>
<dbReference type="Proteomes" id="UP000001698">
    <property type="component" value="Chromosome"/>
</dbReference>
<proteinExistence type="predicted"/>
<gene>
    <name evidence="2" type="ordered locus">XfasM23_2129</name>
</gene>
<evidence type="ECO:0000313" key="3">
    <source>
        <dbReference type="Proteomes" id="UP000001698"/>
    </source>
</evidence>